<keyword evidence="1" id="KW-0808">Transferase</keyword>
<comment type="caution">
    <text evidence="4">The sequence shown here is derived from an EMBL/GenBank/DDBJ whole genome shotgun (WGS) entry which is preliminary data.</text>
</comment>
<dbReference type="Pfam" id="PF00583">
    <property type="entry name" value="Acetyltransf_1"/>
    <property type="match status" value="1"/>
</dbReference>
<dbReference type="InterPro" id="IPR050680">
    <property type="entry name" value="YpeA/RimI_acetyltransf"/>
</dbReference>
<gene>
    <name evidence="4" type="ORF">H9853_10005</name>
</gene>
<accession>A0A9D1WAB8</accession>
<evidence type="ECO:0000313" key="5">
    <source>
        <dbReference type="Proteomes" id="UP000824156"/>
    </source>
</evidence>
<keyword evidence="2" id="KW-0012">Acyltransferase</keyword>
<dbReference type="CDD" id="cd04301">
    <property type="entry name" value="NAT_SF"/>
    <property type="match status" value="1"/>
</dbReference>
<sequence length="190" mass="21609">MINIDVFVRKGRVEDAPAAAQLIVQAMEDTARRLVCTDDMSQVIKAFEYLYRQKNNLYSFQNIVVLECEGEVAGIITTYDGGRLKELKKLAFDYFAEFGFDGNMQDETQPGELYIDTLSVSAKHQGKGYGQLLINHILKEAPHAGFSKVGLLVDVENPRAKKLYERLGFQTVGKKMLFEDHFEHMQYEVS</sequence>
<reference evidence="4" key="2">
    <citation type="submission" date="2021-04" db="EMBL/GenBank/DDBJ databases">
        <authorList>
            <person name="Gilroy R."/>
        </authorList>
    </citation>
    <scope>NUCLEOTIDE SEQUENCE</scope>
    <source>
        <strain evidence="4">1719</strain>
    </source>
</reference>
<dbReference type="PANTHER" id="PTHR43420">
    <property type="entry name" value="ACETYLTRANSFERASE"/>
    <property type="match status" value="1"/>
</dbReference>
<dbReference type="InterPro" id="IPR016181">
    <property type="entry name" value="Acyl_CoA_acyltransferase"/>
</dbReference>
<proteinExistence type="predicted"/>
<dbReference type="Proteomes" id="UP000824156">
    <property type="component" value="Unassembled WGS sequence"/>
</dbReference>
<dbReference type="Gene3D" id="3.40.630.30">
    <property type="match status" value="1"/>
</dbReference>
<dbReference type="GO" id="GO:0016747">
    <property type="term" value="F:acyltransferase activity, transferring groups other than amino-acyl groups"/>
    <property type="evidence" value="ECO:0007669"/>
    <property type="project" value="InterPro"/>
</dbReference>
<dbReference type="AlphaFoldDB" id="A0A9D1WAB8"/>
<dbReference type="SUPFAM" id="SSF55729">
    <property type="entry name" value="Acyl-CoA N-acyltransferases (Nat)"/>
    <property type="match status" value="1"/>
</dbReference>
<dbReference type="PROSITE" id="PS51186">
    <property type="entry name" value="GNAT"/>
    <property type="match status" value="1"/>
</dbReference>
<protein>
    <submittedName>
        <fullName evidence="4">GNAT family N-acetyltransferase</fullName>
    </submittedName>
</protein>
<reference evidence="4" key="1">
    <citation type="journal article" date="2021" name="PeerJ">
        <title>Extensive microbial diversity within the chicken gut microbiome revealed by metagenomics and culture.</title>
        <authorList>
            <person name="Gilroy R."/>
            <person name="Ravi A."/>
            <person name="Getino M."/>
            <person name="Pursley I."/>
            <person name="Horton D.L."/>
            <person name="Alikhan N.F."/>
            <person name="Baker D."/>
            <person name="Gharbi K."/>
            <person name="Hall N."/>
            <person name="Watson M."/>
            <person name="Adriaenssens E.M."/>
            <person name="Foster-Nyarko E."/>
            <person name="Jarju S."/>
            <person name="Secka A."/>
            <person name="Antonio M."/>
            <person name="Oren A."/>
            <person name="Chaudhuri R.R."/>
            <person name="La Ragione R."/>
            <person name="Hildebrand F."/>
            <person name="Pallen M.J."/>
        </authorList>
    </citation>
    <scope>NUCLEOTIDE SEQUENCE</scope>
    <source>
        <strain evidence="4">1719</strain>
    </source>
</reference>
<dbReference type="InterPro" id="IPR000182">
    <property type="entry name" value="GNAT_dom"/>
</dbReference>
<organism evidence="4 5">
    <name type="scientific">Candidatus Sphingobacterium stercoripullorum</name>
    <dbReference type="NCBI Taxonomy" id="2838759"/>
    <lineage>
        <taxon>Bacteria</taxon>
        <taxon>Pseudomonadati</taxon>
        <taxon>Bacteroidota</taxon>
        <taxon>Sphingobacteriia</taxon>
        <taxon>Sphingobacteriales</taxon>
        <taxon>Sphingobacteriaceae</taxon>
        <taxon>Sphingobacterium</taxon>
    </lineage>
</organism>
<feature type="domain" description="N-acetyltransferase" evidence="3">
    <location>
        <begin position="6"/>
        <end position="190"/>
    </location>
</feature>
<dbReference type="EMBL" id="DXEZ01000277">
    <property type="protein sequence ID" value="HIX55350.1"/>
    <property type="molecule type" value="Genomic_DNA"/>
</dbReference>
<evidence type="ECO:0000259" key="3">
    <source>
        <dbReference type="PROSITE" id="PS51186"/>
    </source>
</evidence>
<evidence type="ECO:0000256" key="1">
    <source>
        <dbReference type="ARBA" id="ARBA00022679"/>
    </source>
</evidence>
<evidence type="ECO:0000256" key="2">
    <source>
        <dbReference type="ARBA" id="ARBA00023315"/>
    </source>
</evidence>
<evidence type="ECO:0000313" key="4">
    <source>
        <dbReference type="EMBL" id="HIX55350.1"/>
    </source>
</evidence>
<name>A0A9D1WAB8_9SPHI</name>